<name>A0A1X0WHF5_9GAMM</name>
<reference evidence="5 6" key="1">
    <citation type="journal article" date="2017" name="Int. J. Syst. Evol. Microbiol.">
        <title>Rouxiella badensis sp. nov. and Rouxiella silvae sp. nov. isolated from peat bog soil in Germany and emendation of the genus description.</title>
        <authorList>
            <person name="Le Fleche-Mateos A."/>
            <person name="Kugler J.H."/>
            <person name="Hansen S.H."/>
            <person name="Syldatk C."/>
            <person name="Hausmann R."/>
            <person name="Lomprez F."/>
            <person name="Vandenbogaert M."/>
            <person name="Manuguerra J.C."/>
            <person name="Grimont P.A."/>
        </authorList>
    </citation>
    <scope>NUCLEOTIDE SEQUENCE [LARGE SCALE GENOMIC DNA]</scope>
    <source>
        <strain evidence="5 6">DSM 100043</strain>
    </source>
</reference>
<dbReference type="Gene3D" id="2.40.100.10">
    <property type="entry name" value="Cyclophilin-like"/>
    <property type="match status" value="1"/>
</dbReference>
<organism evidence="5 6">
    <name type="scientific">Rouxiella badensis</name>
    <dbReference type="NCBI Taxonomy" id="1646377"/>
    <lineage>
        <taxon>Bacteria</taxon>
        <taxon>Pseudomonadati</taxon>
        <taxon>Pseudomonadota</taxon>
        <taxon>Gammaproteobacteria</taxon>
        <taxon>Enterobacterales</taxon>
        <taxon>Yersiniaceae</taxon>
        <taxon>Rouxiella</taxon>
    </lineage>
</organism>
<keyword evidence="3" id="KW-0067">ATP-binding</keyword>
<evidence type="ECO:0000256" key="2">
    <source>
        <dbReference type="ARBA" id="ARBA00022801"/>
    </source>
</evidence>
<keyword evidence="6" id="KW-1185">Reference proteome</keyword>
<dbReference type="SUPFAM" id="SSF50891">
    <property type="entry name" value="Cyclophilin-like"/>
    <property type="match status" value="1"/>
</dbReference>
<dbReference type="NCBIfam" id="TIGR00370">
    <property type="entry name" value="5-oxoprolinase subunit PxpB"/>
    <property type="match status" value="1"/>
</dbReference>
<dbReference type="GO" id="GO:0005524">
    <property type="term" value="F:ATP binding"/>
    <property type="evidence" value="ECO:0007669"/>
    <property type="project" value="UniProtKB-KW"/>
</dbReference>
<dbReference type="PANTHER" id="PTHR34698:SF2">
    <property type="entry name" value="5-OXOPROLINASE SUBUNIT B"/>
    <property type="match status" value="1"/>
</dbReference>
<evidence type="ECO:0000313" key="6">
    <source>
        <dbReference type="Proteomes" id="UP000192536"/>
    </source>
</evidence>
<feature type="domain" description="Carboxyltransferase" evidence="4">
    <location>
        <begin position="14"/>
        <end position="214"/>
    </location>
</feature>
<keyword evidence="1" id="KW-0547">Nucleotide-binding</keyword>
<dbReference type="Pfam" id="PF02682">
    <property type="entry name" value="CT_C_D"/>
    <property type="match status" value="1"/>
</dbReference>
<dbReference type="InterPro" id="IPR010016">
    <property type="entry name" value="PxpB"/>
</dbReference>
<dbReference type="EMBL" id="MRWE01000009">
    <property type="protein sequence ID" value="ORJ26143.1"/>
    <property type="molecule type" value="Genomic_DNA"/>
</dbReference>
<dbReference type="AlphaFoldDB" id="A0A1X0WHF5"/>
<dbReference type="STRING" id="1646377.BS640_07355"/>
<evidence type="ECO:0000259" key="4">
    <source>
        <dbReference type="SMART" id="SM00796"/>
    </source>
</evidence>
<accession>A0A1X0WHF5</accession>
<sequence>MIGEKQVNETQIPWRILPIADQAVYVDFGDVIDESINARVTALASRVRHGNIVGVTSLVPTYRALTVGYDSTKTQQTRLIATLTELLSQPDDEAEPVRLWTIPVNYGGEQGIDLAWLAQSHGLSQEEVIERHVAVSYRVYMMGFMPGFAYLGGLDPLLHTSRRESPRLKVPAGSISIGGMQTAVGSVEAPSGWHLIGRTPVRSFDPERAEPFLFRAGDRIRFAPICVEEYVHLLAQADFLPEWRWQ</sequence>
<protein>
    <submittedName>
        <fullName evidence="5">Allophanate hydrolase</fullName>
    </submittedName>
</protein>
<dbReference type="InterPro" id="IPR003833">
    <property type="entry name" value="CT_C_D"/>
</dbReference>
<dbReference type="Proteomes" id="UP000192536">
    <property type="component" value="Unassembled WGS sequence"/>
</dbReference>
<dbReference type="SMART" id="SM00796">
    <property type="entry name" value="AHS1"/>
    <property type="match status" value="1"/>
</dbReference>
<gene>
    <name evidence="5" type="ORF">BS640_07355</name>
</gene>
<keyword evidence="2 5" id="KW-0378">Hydrolase</keyword>
<proteinExistence type="predicted"/>
<evidence type="ECO:0000256" key="3">
    <source>
        <dbReference type="ARBA" id="ARBA00022840"/>
    </source>
</evidence>
<dbReference type="Gene3D" id="3.30.1360.40">
    <property type="match status" value="1"/>
</dbReference>
<dbReference type="GO" id="GO:0016787">
    <property type="term" value="F:hydrolase activity"/>
    <property type="evidence" value="ECO:0007669"/>
    <property type="project" value="UniProtKB-KW"/>
</dbReference>
<dbReference type="PANTHER" id="PTHR34698">
    <property type="entry name" value="5-OXOPROLINASE SUBUNIT B"/>
    <property type="match status" value="1"/>
</dbReference>
<comment type="caution">
    <text evidence="5">The sequence shown here is derived from an EMBL/GenBank/DDBJ whole genome shotgun (WGS) entry which is preliminary data.</text>
</comment>
<evidence type="ECO:0000256" key="1">
    <source>
        <dbReference type="ARBA" id="ARBA00022741"/>
    </source>
</evidence>
<dbReference type="SUPFAM" id="SSF160467">
    <property type="entry name" value="PH0987 N-terminal domain-like"/>
    <property type="match status" value="1"/>
</dbReference>
<dbReference type="InterPro" id="IPR029000">
    <property type="entry name" value="Cyclophilin-like_dom_sf"/>
</dbReference>
<evidence type="ECO:0000313" key="5">
    <source>
        <dbReference type="EMBL" id="ORJ26143.1"/>
    </source>
</evidence>